<accession>A0ABV4SJE9</accession>
<dbReference type="RefSeq" id="WP_372562571.1">
    <property type="nucleotide sequence ID" value="NZ_JBGOSP010000005.1"/>
</dbReference>
<dbReference type="Proteomes" id="UP001571476">
    <property type="component" value="Unassembled WGS sequence"/>
</dbReference>
<protein>
    <recommendedName>
        <fullName evidence="4">DUF3558 domain-containing protein</fullName>
    </recommendedName>
</protein>
<feature type="chain" id="PRO_5045651148" description="DUF3558 domain-containing protein" evidence="1">
    <location>
        <begin position="26"/>
        <end position="180"/>
    </location>
</feature>
<evidence type="ECO:0000256" key="1">
    <source>
        <dbReference type="SAM" id="SignalP"/>
    </source>
</evidence>
<reference evidence="2 3" key="1">
    <citation type="submission" date="2024-08" db="EMBL/GenBank/DDBJ databases">
        <title>Genome sequence of Streptomyces aureus CACIA-1.46HGO.</title>
        <authorList>
            <person name="Evangelista-Martinez Z."/>
        </authorList>
    </citation>
    <scope>NUCLEOTIDE SEQUENCE [LARGE SCALE GENOMIC DNA]</scope>
    <source>
        <strain evidence="2 3">CACIA-1.46HGO</strain>
    </source>
</reference>
<evidence type="ECO:0000313" key="2">
    <source>
        <dbReference type="EMBL" id="MFA3837043.1"/>
    </source>
</evidence>
<evidence type="ECO:0000313" key="3">
    <source>
        <dbReference type="Proteomes" id="UP001571476"/>
    </source>
</evidence>
<organism evidence="2 3">
    <name type="scientific">Streptomyces aureus</name>
    <dbReference type="NCBI Taxonomy" id="193461"/>
    <lineage>
        <taxon>Bacteria</taxon>
        <taxon>Bacillati</taxon>
        <taxon>Actinomycetota</taxon>
        <taxon>Actinomycetes</taxon>
        <taxon>Kitasatosporales</taxon>
        <taxon>Streptomycetaceae</taxon>
        <taxon>Streptomyces</taxon>
    </lineage>
</organism>
<feature type="signal peptide" evidence="1">
    <location>
        <begin position="1"/>
        <end position="25"/>
    </location>
</feature>
<keyword evidence="3" id="KW-1185">Reference proteome</keyword>
<sequence length="180" mass="19825">MSRHNKMAGASAPVVLALLCLPACSAQHISVPRSICDTPIDQELTAPLLKATGKLSEWHTAGWGGKGRSVCIVSVDKSEALRLRFAWHTDAIDPMKYSSLDNSVTGLWEPSRVRHLAESATVGDNGSIATTRCKGRGKWRFTLALKVSRDRQIVHQRKEIEQFMRAYMPATMKTVGCTHP</sequence>
<keyword evidence="1" id="KW-0732">Signal</keyword>
<dbReference type="EMBL" id="JBGOSP010000005">
    <property type="protein sequence ID" value="MFA3837043.1"/>
    <property type="molecule type" value="Genomic_DNA"/>
</dbReference>
<evidence type="ECO:0008006" key="4">
    <source>
        <dbReference type="Google" id="ProtNLM"/>
    </source>
</evidence>
<proteinExistence type="predicted"/>
<comment type="caution">
    <text evidence="2">The sequence shown here is derived from an EMBL/GenBank/DDBJ whole genome shotgun (WGS) entry which is preliminary data.</text>
</comment>
<gene>
    <name evidence="2" type="ORF">ACEG43_12770</name>
</gene>
<name>A0ABV4SJE9_9ACTN</name>